<dbReference type="OrthoDB" id="4311452at2759"/>
<gene>
    <name evidence="1" type="ORF">N7449_011795</name>
</gene>
<protein>
    <submittedName>
        <fullName evidence="1">Uncharacterized protein</fullName>
    </submittedName>
</protein>
<reference evidence="1" key="2">
    <citation type="journal article" date="2023" name="IMA Fungus">
        <title>Comparative genomic study of the Penicillium genus elucidates a diverse pangenome and 15 lateral gene transfer events.</title>
        <authorList>
            <person name="Petersen C."/>
            <person name="Sorensen T."/>
            <person name="Nielsen M.R."/>
            <person name="Sondergaard T.E."/>
            <person name="Sorensen J.L."/>
            <person name="Fitzpatrick D.A."/>
            <person name="Frisvad J.C."/>
            <person name="Nielsen K.L."/>
        </authorList>
    </citation>
    <scope>NUCLEOTIDE SEQUENCE</scope>
    <source>
        <strain evidence="1">IBT 20477</strain>
    </source>
</reference>
<name>A0A9W9IM66_9EURO</name>
<evidence type="ECO:0000313" key="2">
    <source>
        <dbReference type="Proteomes" id="UP001150942"/>
    </source>
</evidence>
<keyword evidence="2" id="KW-1185">Reference proteome</keyword>
<sequence>MPSPHLIPYIETPEASKRNWLIDQFPSSVPHAPEMFGGFKNPSVSNIRLSWYTRKVKKVEHWRRVASGLDFFIENIYTEGMLACKHQCKVDTLGNDAQLFRVIQNDDDTFAFQPSGTPLVVAAGEGAELEAQHSDPSVDAAFLLRPIDSECESL</sequence>
<organism evidence="1 2">
    <name type="scientific">Penicillium cf. viridicatum</name>
    <dbReference type="NCBI Taxonomy" id="2972119"/>
    <lineage>
        <taxon>Eukaryota</taxon>
        <taxon>Fungi</taxon>
        <taxon>Dikarya</taxon>
        <taxon>Ascomycota</taxon>
        <taxon>Pezizomycotina</taxon>
        <taxon>Eurotiomycetes</taxon>
        <taxon>Eurotiomycetidae</taxon>
        <taxon>Eurotiales</taxon>
        <taxon>Aspergillaceae</taxon>
        <taxon>Penicillium</taxon>
    </lineage>
</organism>
<reference evidence="1" key="1">
    <citation type="submission" date="2022-11" db="EMBL/GenBank/DDBJ databases">
        <authorList>
            <person name="Petersen C."/>
        </authorList>
    </citation>
    <scope>NUCLEOTIDE SEQUENCE</scope>
    <source>
        <strain evidence="1">IBT 20477</strain>
    </source>
</reference>
<dbReference type="AlphaFoldDB" id="A0A9W9IM66"/>
<accession>A0A9W9IM66</accession>
<comment type="caution">
    <text evidence="1">The sequence shown here is derived from an EMBL/GenBank/DDBJ whole genome shotgun (WGS) entry which is preliminary data.</text>
</comment>
<evidence type="ECO:0000313" key="1">
    <source>
        <dbReference type="EMBL" id="KAJ5181648.1"/>
    </source>
</evidence>
<proteinExistence type="predicted"/>
<dbReference type="EMBL" id="JAPQKQ010000009">
    <property type="protein sequence ID" value="KAJ5181648.1"/>
    <property type="molecule type" value="Genomic_DNA"/>
</dbReference>
<dbReference type="Proteomes" id="UP001150942">
    <property type="component" value="Unassembled WGS sequence"/>
</dbReference>